<dbReference type="EMBL" id="NEVM01000005">
    <property type="protein sequence ID" value="OZI29859.1"/>
    <property type="molecule type" value="Genomic_DNA"/>
</dbReference>
<feature type="transmembrane region" description="Helical" evidence="1">
    <location>
        <begin position="195"/>
        <end position="219"/>
    </location>
</feature>
<evidence type="ECO:0000256" key="1">
    <source>
        <dbReference type="SAM" id="Phobius"/>
    </source>
</evidence>
<feature type="transmembrane region" description="Helical" evidence="1">
    <location>
        <begin position="346"/>
        <end position="367"/>
    </location>
</feature>
<keyword evidence="3" id="KW-1185">Reference proteome</keyword>
<reference evidence="3" key="1">
    <citation type="submission" date="2017-05" db="EMBL/GenBank/DDBJ databases">
        <title>Complete and WGS of Bordetella genogroups.</title>
        <authorList>
            <person name="Spilker T."/>
            <person name="Lipuma J."/>
        </authorList>
    </citation>
    <scope>NUCLEOTIDE SEQUENCE [LARGE SCALE GENOMIC DNA]</scope>
    <source>
        <strain evidence="3">AU16122</strain>
    </source>
</reference>
<feature type="transmembrane region" description="Helical" evidence="1">
    <location>
        <begin position="152"/>
        <end position="174"/>
    </location>
</feature>
<dbReference type="OrthoDB" id="9776609at2"/>
<dbReference type="PANTHER" id="PTHR34219">
    <property type="entry name" value="IRON-REGULATED INNER MEMBRANE PROTEIN-RELATED"/>
    <property type="match status" value="1"/>
</dbReference>
<evidence type="ECO:0008006" key="4">
    <source>
        <dbReference type="Google" id="ProtNLM"/>
    </source>
</evidence>
<dbReference type="AlphaFoldDB" id="A0A261RXR5"/>
<evidence type="ECO:0000313" key="2">
    <source>
        <dbReference type="EMBL" id="OZI29859.1"/>
    </source>
</evidence>
<feature type="transmembrane region" description="Helical" evidence="1">
    <location>
        <begin position="16"/>
        <end position="37"/>
    </location>
</feature>
<organism evidence="2 3">
    <name type="scientific">Bordetella genomosp. 10</name>
    <dbReference type="NCBI Taxonomy" id="1416804"/>
    <lineage>
        <taxon>Bacteria</taxon>
        <taxon>Pseudomonadati</taxon>
        <taxon>Pseudomonadota</taxon>
        <taxon>Betaproteobacteria</taxon>
        <taxon>Burkholderiales</taxon>
        <taxon>Alcaligenaceae</taxon>
        <taxon>Bordetella</taxon>
    </lineage>
</organism>
<dbReference type="InterPro" id="IPR005625">
    <property type="entry name" value="PepSY-ass_TM"/>
</dbReference>
<keyword evidence="1" id="KW-0812">Transmembrane</keyword>
<dbReference type="PANTHER" id="PTHR34219:SF3">
    <property type="entry name" value="BLL7967 PROTEIN"/>
    <property type="match status" value="1"/>
</dbReference>
<sequence length="390" mass="43496">MTTLISTRHWYLIHKWSSLVCTVFLLLLCLTGLPLIFKDEIDDLLGGDTPYAQVPADAPRVSLDVLADAARARYPGQLITSMLIDDEPRVIVYMTPSWKTFLGPGSQNHSIRFDAHTGAVLHDSTVPDAAGAAFMKLVRDLHTDLFVDLPGALFLAAMGLLFVVAIVSGVLLYGPFMKKLDFGTVRADRSKRIRWLDLHNLLGIVLTAWTLVVGATGIMNELSTPLFKYWNRTEVQAMLVPYKNQPAPERENWHSVEAAFRTTVDALPGMTVKLLFPPGNPFGSPYHYLAWAKGNTPLTSRLFTPVLIDARTGRITDKVKMPLYLRLLEVSRPLHFGDYGGMPLKILWTLLDLVTIVVLCSGLYLWFKRRGVQARRVGQLAVRTSVVNEA</sequence>
<protein>
    <recommendedName>
        <fullName evidence="4">Peptidase</fullName>
    </recommendedName>
</protein>
<proteinExistence type="predicted"/>
<keyword evidence="1" id="KW-1133">Transmembrane helix</keyword>
<name>A0A261RXR5_9BORD</name>
<keyword evidence="1" id="KW-0472">Membrane</keyword>
<gene>
    <name evidence="2" type="ORF">CAL29_17295</name>
</gene>
<dbReference type="RefSeq" id="WP_094854300.1">
    <property type="nucleotide sequence ID" value="NZ_NEVM01000005.1"/>
</dbReference>
<evidence type="ECO:0000313" key="3">
    <source>
        <dbReference type="Proteomes" id="UP000216020"/>
    </source>
</evidence>
<comment type="caution">
    <text evidence="2">The sequence shown here is derived from an EMBL/GenBank/DDBJ whole genome shotgun (WGS) entry which is preliminary data.</text>
</comment>
<dbReference type="Pfam" id="PF03929">
    <property type="entry name" value="PepSY_TM"/>
    <property type="match status" value="1"/>
</dbReference>
<accession>A0A261RXR5</accession>
<dbReference type="Proteomes" id="UP000216020">
    <property type="component" value="Unassembled WGS sequence"/>
</dbReference>